<evidence type="ECO:0000256" key="8">
    <source>
        <dbReference type="ARBA" id="ARBA00023152"/>
    </source>
</evidence>
<dbReference type="GO" id="GO:0005829">
    <property type="term" value="C:cytosol"/>
    <property type="evidence" value="ECO:0007669"/>
    <property type="project" value="TreeGrafter"/>
</dbReference>
<dbReference type="GO" id="GO:0006006">
    <property type="term" value="P:glucose metabolic process"/>
    <property type="evidence" value="ECO:0007669"/>
    <property type="project" value="TreeGrafter"/>
</dbReference>
<dbReference type="InterPro" id="IPR001312">
    <property type="entry name" value="Hexokinase"/>
</dbReference>
<protein>
    <recommendedName>
        <fullName evidence="12">Phosphotransferase</fullName>
        <ecNumber evidence="12">2.7.1.-</ecNumber>
    </recommendedName>
</protein>
<evidence type="ECO:0000256" key="11">
    <source>
        <dbReference type="ARBA" id="ARBA00048160"/>
    </source>
</evidence>
<dbReference type="EC" id="2.7.1.-" evidence="12"/>
<evidence type="ECO:0000256" key="10">
    <source>
        <dbReference type="ARBA" id="ARBA00047905"/>
    </source>
</evidence>
<dbReference type="AlphaFoldDB" id="A0A7G2CQV1"/>
<dbReference type="Pfam" id="PF03727">
    <property type="entry name" value="Hexokinase_2"/>
    <property type="match status" value="1"/>
</dbReference>
<sequence>MATLATQFTMSKEKLKQNVLHMIYEMVEGLEGRPSTIRMLPSYVYKSDPSQATGVFYALDLGGTNFRVLRVEIKCGSVVSRTDSKYTIPKAALVGTANDLFDFIARSVKTFMSEKVPQDLERVVPLGFTFSFPTEQKSVNSGNLIKWTKGFSTKGVEGQDVVELLQSALKRLKIKVRVVALCNDTVGTLIARYFKDENAQVGVILGTGANACYFERCSAVLKDPKVSSRGETITPINMECGNFDSKYKYTLPITAYDDDMDLITPNKENQRQEKIVAGMYLGEITRRMLVHLSQIGCLPRELADGLNKPWAFETRHMGMISADRMPGLQFTRTMINRVSGVDVSDVTDLYNIRECCRLVRDRAAQQGAIFASAPLLKTHQQGLATVAVDGSVFEKTPSFQRVYQENINRILGKQCNVKATLQKDGSGIGASMICALVVGEAKSNE</sequence>
<name>A0A7G2CQV1_9TRYP</name>
<dbReference type="InterPro" id="IPR019807">
    <property type="entry name" value="Hexokinase_BS"/>
</dbReference>
<evidence type="ECO:0000256" key="4">
    <source>
        <dbReference type="ARBA" id="ARBA00022679"/>
    </source>
</evidence>
<evidence type="ECO:0000313" key="16">
    <source>
        <dbReference type="Proteomes" id="UP000515908"/>
    </source>
</evidence>
<dbReference type="GO" id="GO:0006096">
    <property type="term" value="P:glycolytic process"/>
    <property type="evidence" value="ECO:0007669"/>
    <property type="project" value="UniProtKB-UniPathway"/>
</dbReference>
<keyword evidence="4 12" id="KW-0808">Transferase</keyword>
<keyword evidence="16" id="KW-1185">Reference proteome</keyword>
<evidence type="ECO:0000256" key="6">
    <source>
        <dbReference type="ARBA" id="ARBA00022777"/>
    </source>
</evidence>
<evidence type="ECO:0000256" key="2">
    <source>
        <dbReference type="ARBA" id="ARBA00005028"/>
    </source>
</evidence>
<evidence type="ECO:0000256" key="7">
    <source>
        <dbReference type="ARBA" id="ARBA00022840"/>
    </source>
</evidence>
<dbReference type="InterPro" id="IPR022672">
    <property type="entry name" value="Hexokinase_N"/>
</dbReference>
<dbReference type="InterPro" id="IPR022673">
    <property type="entry name" value="Hexokinase_C"/>
</dbReference>
<dbReference type="PROSITE" id="PS51748">
    <property type="entry name" value="HEXOKINASE_2"/>
    <property type="match status" value="1"/>
</dbReference>
<dbReference type="FunFam" id="3.30.420.40:FF:000805">
    <property type="entry name" value="Hexokinase-2"/>
    <property type="match status" value="1"/>
</dbReference>
<comment type="similarity">
    <text evidence="3 12">Belongs to the hexokinase family.</text>
</comment>
<dbReference type="PROSITE" id="PS00378">
    <property type="entry name" value="HEXOKINASE_1"/>
    <property type="match status" value="1"/>
</dbReference>
<comment type="pathway">
    <text evidence="2">Carbohydrate metabolism; hexose metabolism.</text>
</comment>
<comment type="pathway">
    <text evidence="1">Carbohydrate degradation; glycolysis; D-glyceraldehyde 3-phosphate and glycerone phosphate from D-glucose: step 1/4.</text>
</comment>
<dbReference type="Gene3D" id="3.40.367.20">
    <property type="match status" value="1"/>
</dbReference>
<keyword evidence="6 12" id="KW-0418">Kinase</keyword>
<dbReference type="GO" id="GO:0004340">
    <property type="term" value="F:glucokinase activity"/>
    <property type="evidence" value="ECO:0007669"/>
    <property type="project" value="TreeGrafter"/>
</dbReference>
<comment type="catalytic activity">
    <reaction evidence="9">
        <text>a D-hexose + ATP = a D-hexose 6-phosphate + ADP + H(+)</text>
        <dbReference type="Rhea" id="RHEA:22740"/>
        <dbReference type="ChEBI" id="CHEBI:4194"/>
        <dbReference type="ChEBI" id="CHEBI:15378"/>
        <dbReference type="ChEBI" id="CHEBI:30616"/>
        <dbReference type="ChEBI" id="CHEBI:229467"/>
        <dbReference type="ChEBI" id="CHEBI:456216"/>
        <dbReference type="EC" id="2.7.1.1"/>
    </reaction>
    <physiologicalReaction direction="left-to-right" evidence="9">
        <dbReference type="Rhea" id="RHEA:22741"/>
    </physiologicalReaction>
</comment>
<dbReference type="GO" id="GO:0005536">
    <property type="term" value="F:D-glucose binding"/>
    <property type="evidence" value="ECO:0007669"/>
    <property type="project" value="InterPro"/>
</dbReference>
<evidence type="ECO:0000256" key="5">
    <source>
        <dbReference type="ARBA" id="ARBA00022741"/>
    </source>
</evidence>
<evidence type="ECO:0000313" key="15">
    <source>
        <dbReference type="EMBL" id="CAD2220883.1"/>
    </source>
</evidence>
<dbReference type="Proteomes" id="UP000515908">
    <property type="component" value="Chromosome 19"/>
</dbReference>
<evidence type="ECO:0000256" key="12">
    <source>
        <dbReference type="RuleBase" id="RU362007"/>
    </source>
</evidence>
<dbReference type="FunFam" id="3.40.367.20:FF:000010">
    <property type="entry name" value="Phosphotransferase"/>
    <property type="match status" value="1"/>
</dbReference>
<dbReference type="SUPFAM" id="SSF53067">
    <property type="entry name" value="Actin-like ATPase domain"/>
    <property type="match status" value="2"/>
</dbReference>
<feature type="domain" description="Hexokinase C-terminal" evidence="14">
    <location>
        <begin position="201"/>
        <end position="435"/>
    </location>
</feature>
<dbReference type="EMBL" id="LR877163">
    <property type="protein sequence ID" value="CAD2220883.1"/>
    <property type="molecule type" value="Genomic_DNA"/>
</dbReference>
<dbReference type="GO" id="GO:0008865">
    <property type="term" value="F:fructokinase activity"/>
    <property type="evidence" value="ECO:0007669"/>
    <property type="project" value="TreeGrafter"/>
</dbReference>
<keyword evidence="5 12" id="KW-0547">Nucleotide-binding</keyword>
<evidence type="ECO:0000256" key="3">
    <source>
        <dbReference type="ARBA" id="ARBA00009225"/>
    </source>
</evidence>
<keyword evidence="8 12" id="KW-0324">Glycolysis</keyword>
<gene>
    <name evidence="15" type="ORF">ADEAN_000840700</name>
</gene>
<dbReference type="PANTHER" id="PTHR19443">
    <property type="entry name" value="HEXOKINASE"/>
    <property type="match status" value="1"/>
</dbReference>
<feature type="domain" description="Hexokinase N-terminal" evidence="13">
    <location>
        <begin position="3"/>
        <end position="192"/>
    </location>
</feature>
<proteinExistence type="inferred from homology"/>
<dbReference type="GO" id="GO:0005739">
    <property type="term" value="C:mitochondrion"/>
    <property type="evidence" value="ECO:0007669"/>
    <property type="project" value="TreeGrafter"/>
</dbReference>
<dbReference type="InterPro" id="IPR043129">
    <property type="entry name" value="ATPase_NBD"/>
</dbReference>
<reference evidence="15 16" key="1">
    <citation type="submission" date="2020-08" db="EMBL/GenBank/DDBJ databases">
        <authorList>
            <person name="Newling K."/>
            <person name="Davey J."/>
            <person name="Forrester S."/>
        </authorList>
    </citation>
    <scope>NUCLEOTIDE SEQUENCE [LARGE SCALE GENOMIC DNA]</scope>
    <source>
        <strain evidence="16">Crithidia deanei Carvalho (ATCC PRA-265)</strain>
    </source>
</reference>
<organism evidence="15 16">
    <name type="scientific">Angomonas deanei</name>
    <dbReference type="NCBI Taxonomy" id="59799"/>
    <lineage>
        <taxon>Eukaryota</taxon>
        <taxon>Discoba</taxon>
        <taxon>Euglenozoa</taxon>
        <taxon>Kinetoplastea</taxon>
        <taxon>Metakinetoplastina</taxon>
        <taxon>Trypanosomatida</taxon>
        <taxon>Trypanosomatidae</taxon>
        <taxon>Strigomonadinae</taxon>
        <taxon>Angomonas</taxon>
    </lineage>
</organism>
<dbReference type="PANTHER" id="PTHR19443:SF16">
    <property type="entry name" value="HEXOKINASE TYPE 1-RELATED"/>
    <property type="match status" value="1"/>
</dbReference>
<comment type="catalytic activity">
    <reaction evidence="11">
        <text>D-glucose + ATP = D-glucose 6-phosphate + ADP + H(+)</text>
        <dbReference type="Rhea" id="RHEA:17825"/>
        <dbReference type="ChEBI" id="CHEBI:4167"/>
        <dbReference type="ChEBI" id="CHEBI:15378"/>
        <dbReference type="ChEBI" id="CHEBI:30616"/>
        <dbReference type="ChEBI" id="CHEBI:61548"/>
        <dbReference type="ChEBI" id="CHEBI:456216"/>
        <dbReference type="EC" id="2.7.1.1"/>
    </reaction>
    <physiologicalReaction direction="left-to-right" evidence="11">
        <dbReference type="Rhea" id="RHEA:17826"/>
    </physiologicalReaction>
</comment>
<dbReference type="UniPathway" id="UPA00109">
    <property type="reaction ID" value="UER00180"/>
</dbReference>
<dbReference type="GO" id="GO:0001678">
    <property type="term" value="P:intracellular glucose homeostasis"/>
    <property type="evidence" value="ECO:0007669"/>
    <property type="project" value="InterPro"/>
</dbReference>
<evidence type="ECO:0000259" key="13">
    <source>
        <dbReference type="Pfam" id="PF00349"/>
    </source>
</evidence>
<evidence type="ECO:0000256" key="1">
    <source>
        <dbReference type="ARBA" id="ARBA00004888"/>
    </source>
</evidence>
<dbReference type="GO" id="GO:0005524">
    <property type="term" value="F:ATP binding"/>
    <property type="evidence" value="ECO:0007669"/>
    <property type="project" value="UniProtKB-UniRule"/>
</dbReference>
<dbReference type="Pfam" id="PF00349">
    <property type="entry name" value="Hexokinase_1"/>
    <property type="match status" value="1"/>
</dbReference>
<dbReference type="Gene3D" id="3.30.420.40">
    <property type="match status" value="1"/>
</dbReference>
<accession>A0A7G2CQV1</accession>
<comment type="catalytic activity">
    <reaction evidence="10">
        <text>D-fructose + ATP = D-fructose 6-phosphate + ADP + H(+)</text>
        <dbReference type="Rhea" id="RHEA:16125"/>
        <dbReference type="ChEBI" id="CHEBI:15378"/>
        <dbReference type="ChEBI" id="CHEBI:30616"/>
        <dbReference type="ChEBI" id="CHEBI:37721"/>
        <dbReference type="ChEBI" id="CHEBI:61527"/>
        <dbReference type="ChEBI" id="CHEBI:456216"/>
        <dbReference type="EC" id="2.7.1.1"/>
    </reaction>
    <physiologicalReaction direction="left-to-right" evidence="10">
        <dbReference type="Rhea" id="RHEA:16126"/>
    </physiologicalReaction>
</comment>
<evidence type="ECO:0000256" key="9">
    <source>
        <dbReference type="ARBA" id="ARBA00044613"/>
    </source>
</evidence>
<keyword evidence="7 12" id="KW-0067">ATP-binding</keyword>
<dbReference type="VEuPathDB" id="TriTrypDB:ADEAN_000840700"/>
<evidence type="ECO:0000259" key="14">
    <source>
        <dbReference type="Pfam" id="PF03727"/>
    </source>
</evidence>
<dbReference type="PRINTS" id="PR00475">
    <property type="entry name" value="HEXOKINASE"/>
</dbReference>